<feature type="domain" description="Type I restriction enzyme R protein N-terminal" evidence="2">
    <location>
        <begin position="42"/>
        <end position="135"/>
    </location>
</feature>
<sequence length="386" mass="43405">MNVIEPTISREIVTDFVSTSESIIEQSPQMNESNTKLKLIQPFLQNVLGWEIHDMELEYSVQMGGQTYHVDYALAVNDLPKVFVEAKGCDVTLKDKHVNQLQSYLKLQDITWGVLTNGKEFRLYQLEVQDGQAEFHLIAAPSIEELNGYRRAFSAISKPAIVNGSAADVVRYIRELNKAEEALETRKPEIAEAVAETVTKNTTDVIYQEAEQEAKELVDRLVKELQTDHESVVEDSSPESTSKSDINEGGDLPVTALSDIEGDDNSHTAVYASDESGVEFLQKYKAWGFISIASEPEYFLLYITRPQQQIRYLGMVEDIVDADHFVSTKEVPKDKYQYGDGKKVVKFSELYELEDPIPLGESSHRMQGLLYTTLGEAKTAKSTDDL</sequence>
<feature type="region of interest" description="Disordered" evidence="1">
    <location>
        <begin position="228"/>
        <end position="256"/>
    </location>
</feature>
<evidence type="ECO:0000313" key="3">
    <source>
        <dbReference type="EMBL" id="ELY62233.1"/>
    </source>
</evidence>
<dbReference type="eggNOG" id="arCOG05724">
    <property type="taxonomic scope" value="Archaea"/>
</dbReference>
<gene>
    <name evidence="3" type="ORF">C493_00365</name>
</gene>
<dbReference type="EMBL" id="AOHZ01000002">
    <property type="protein sequence ID" value="ELY62233.1"/>
    <property type="molecule type" value="Genomic_DNA"/>
</dbReference>
<dbReference type="InterPro" id="IPR029464">
    <property type="entry name" value="HSDR_N"/>
</dbReference>
<dbReference type="AlphaFoldDB" id="L9XNL2"/>
<dbReference type="OrthoDB" id="330911at2157"/>
<proteinExistence type="predicted"/>
<dbReference type="eggNOG" id="arCOG04669">
    <property type="taxonomic scope" value="Archaea"/>
</dbReference>
<comment type="caution">
    <text evidence="3">The sequence shown here is derived from an EMBL/GenBank/DDBJ whole genome shotgun (WGS) entry which is preliminary data.</text>
</comment>
<dbReference type="Proteomes" id="UP000011602">
    <property type="component" value="Unassembled WGS sequence"/>
</dbReference>
<evidence type="ECO:0000256" key="1">
    <source>
        <dbReference type="SAM" id="MobiDB-lite"/>
    </source>
</evidence>
<dbReference type="Pfam" id="PF13588">
    <property type="entry name" value="HSDR_N_2"/>
    <property type="match status" value="1"/>
</dbReference>
<evidence type="ECO:0000259" key="2">
    <source>
        <dbReference type="Pfam" id="PF13588"/>
    </source>
</evidence>
<accession>L9XNL2</accession>
<name>L9XNL2_9EURY</name>
<dbReference type="Gene3D" id="3.90.1570.30">
    <property type="match status" value="1"/>
</dbReference>
<evidence type="ECO:0000313" key="4">
    <source>
        <dbReference type="Proteomes" id="UP000011602"/>
    </source>
</evidence>
<organism evidence="3 4">
    <name type="scientific">Natronolimnohabitans innermongolicus JCM 12255</name>
    <dbReference type="NCBI Taxonomy" id="1227499"/>
    <lineage>
        <taxon>Archaea</taxon>
        <taxon>Methanobacteriati</taxon>
        <taxon>Methanobacteriota</taxon>
        <taxon>Stenosarchaea group</taxon>
        <taxon>Halobacteria</taxon>
        <taxon>Halobacteriales</taxon>
        <taxon>Natrialbaceae</taxon>
        <taxon>Natronolimnohabitans</taxon>
    </lineage>
</organism>
<protein>
    <recommendedName>
        <fullName evidence="2">Type I restriction enzyme R protein N-terminal domain-containing protein</fullName>
    </recommendedName>
</protein>
<reference evidence="3 4" key="1">
    <citation type="journal article" date="2014" name="PLoS Genet.">
        <title>Phylogenetically driven sequencing of extremely halophilic archaea reveals strategies for static and dynamic osmo-response.</title>
        <authorList>
            <person name="Becker E.A."/>
            <person name="Seitzer P.M."/>
            <person name="Tritt A."/>
            <person name="Larsen D."/>
            <person name="Krusor M."/>
            <person name="Yao A.I."/>
            <person name="Wu D."/>
            <person name="Madern D."/>
            <person name="Eisen J.A."/>
            <person name="Darling A.E."/>
            <person name="Facciotti M.T."/>
        </authorList>
    </citation>
    <scope>NUCLEOTIDE SEQUENCE [LARGE SCALE GENOMIC DNA]</scope>
    <source>
        <strain evidence="3 4">JCM 12255</strain>
    </source>
</reference>
<dbReference type="RefSeq" id="WP_007257387.1">
    <property type="nucleotide sequence ID" value="NZ_AOHZ01000002.1"/>
</dbReference>
<keyword evidence="4" id="KW-1185">Reference proteome</keyword>